<reference evidence="1" key="1">
    <citation type="journal article" date="2021" name="PeerJ">
        <title>Extensive microbial diversity within the chicken gut microbiome revealed by metagenomics and culture.</title>
        <authorList>
            <person name="Gilroy R."/>
            <person name="Ravi A."/>
            <person name="Getino M."/>
            <person name="Pursley I."/>
            <person name="Horton D.L."/>
            <person name="Alikhan N.F."/>
            <person name="Baker D."/>
            <person name="Gharbi K."/>
            <person name="Hall N."/>
            <person name="Watson M."/>
            <person name="Adriaenssens E.M."/>
            <person name="Foster-Nyarko E."/>
            <person name="Jarju S."/>
            <person name="Secka A."/>
            <person name="Antonio M."/>
            <person name="Oren A."/>
            <person name="Chaudhuri R.R."/>
            <person name="La Ragione R."/>
            <person name="Hildebrand F."/>
            <person name="Pallen M.J."/>
        </authorList>
    </citation>
    <scope>NUCLEOTIDE SEQUENCE</scope>
    <source>
        <strain evidence="1">ChiBcec8-13705</strain>
    </source>
</reference>
<accession>A0A9D2S4G3</accession>
<dbReference type="InterPro" id="IPR024747">
    <property type="entry name" value="Pyridox_Oxase-rel"/>
</dbReference>
<gene>
    <name evidence="1" type="ORF">H9945_07465</name>
</gene>
<dbReference type="PANTHER" id="PTHR34071">
    <property type="entry name" value="5-NITROIMIDAZOLE ANTIBIOTICS RESISTANCE PROTEIN, NIMA-FAMILY-RELATED PROTEIN-RELATED"/>
    <property type="match status" value="1"/>
</dbReference>
<dbReference type="SUPFAM" id="SSF50475">
    <property type="entry name" value="FMN-binding split barrel"/>
    <property type="match status" value="1"/>
</dbReference>
<proteinExistence type="predicted"/>
<name>A0A9D2S4G3_9FIRM</name>
<dbReference type="EMBL" id="DWYG01000126">
    <property type="protein sequence ID" value="HJB42320.1"/>
    <property type="molecule type" value="Genomic_DNA"/>
</dbReference>
<reference evidence="1" key="2">
    <citation type="submission" date="2021-04" db="EMBL/GenBank/DDBJ databases">
        <authorList>
            <person name="Gilroy R."/>
        </authorList>
    </citation>
    <scope>NUCLEOTIDE SEQUENCE</scope>
    <source>
        <strain evidence="1">ChiBcec8-13705</strain>
    </source>
</reference>
<dbReference type="Gene3D" id="2.30.110.10">
    <property type="entry name" value="Electron Transport, Fmn-binding Protein, Chain A"/>
    <property type="match status" value="1"/>
</dbReference>
<organism evidence="1 2">
    <name type="scientific">Candidatus Gemmiger avicola</name>
    <dbReference type="NCBI Taxonomy" id="2838605"/>
    <lineage>
        <taxon>Bacteria</taxon>
        <taxon>Bacillati</taxon>
        <taxon>Bacillota</taxon>
        <taxon>Clostridia</taxon>
        <taxon>Eubacteriales</taxon>
        <taxon>Gemmiger</taxon>
    </lineage>
</organism>
<protein>
    <submittedName>
        <fullName evidence="1">Pyridoxamine 5'-phosphate oxidase family protein</fullName>
    </submittedName>
</protein>
<dbReference type="AlphaFoldDB" id="A0A9D2S4G3"/>
<evidence type="ECO:0000313" key="2">
    <source>
        <dbReference type="Proteomes" id="UP000886803"/>
    </source>
</evidence>
<dbReference type="Proteomes" id="UP000886803">
    <property type="component" value="Unassembled WGS sequence"/>
</dbReference>
<dbReference type="InterPro" id="IPR012349">
    <property type="entry name" value="Split_barrel_FMN-bd"/>
</dbReference>
<comment type="caution">
    <text evidence="1">The sequence shown here is derived from an EMBL/GenBank/DDBJ whole genome shotgun (WGS) entry which is preliminary data.</text>
</comment>
<dbReference type="PANTHER" id="PTHR34071:SF2">
    <property type="entry name" value="FLAVIN-NUCLEOTIDE-BINDING PROTEIN"/>
    <property type="match status" value="1"/>
</dbReference>
<sequence length="164" mass="18385">MFPAMRRSRQALSARESEEILQRASAGVLAVAGAEGYPYAVPLNFVYAEGKLYFHCAREGHKLDALRRCPKASFCVVDEDRVVPQEYTSYFRSVIAFGTVRELTDEAEKRAAIETLARKYAPEADPADTEAEITRYWAPLCMLEMRVDCLTGKQAKELAAGLQR</sequence>
<dbReference type="Pfam" id="PF12900">
    <property type="entry name" value="Pyridox_ox_2"/>
    <property type="match status" value="1"/>
</dbReference>
<evidence type="ECO:0000313" key="1">
    <source>
        <dbReference type="EMBL" id="HJB42320.1"/>
    </source>
</evidence>